<accession>A0ABC9U3P7</accession>
<dbReference type="Proteomes" id="UP000016491">
    <property type="component" value="Unassembled WGS sequence"/>
</dbReference>
<organism evidence="1 2">
    <name type="scientific">[Clostridium] symbiosum ATCC 14940</name>
    <dbReference type="NCBI Taxonomy" id="411472"/>
    <lineage>
        <taxon>Bacteria</taxon>
        <taxon>Bacillati</taxon>
        <taxon>Bacillota</taxon>
        <taxon>Clostridia</taxon>
        <taxon>Lachnospirales</taxon>
        <taxon>Lachnospiraceae</taxon>
        <taxon>Otoolea</taxon>
    </lineage>
</organism>
<dbReference type="AlphaFoldDB" id="A0ABC9U3P7"/>
<comment type="caution">
    <text evidence="1">The sequence shown here is derived from an EMBL/GenBank/DDBJ whole genome shotgun (WGS) entry which is preliminary data.</text>
</comment>
<name>A0ABC9U3P7_CLOSY</name>
<dbReference type="RefSeq" id="WP_021643452.1">
    <property type="nucleotide sequence ID" value="NZ_KE993017.1"/>
</dbReference>
<reference evidence="1 2" key="1">
    <citation type="submission" date="2013-07" db="EMBL/GenBank/DDBJ databases">
        <authorList>
            <person name="Weinstock G."/>
            <person name="Sodergren E."/>
            <person name="Wylie T."/>
            <person name="Fulton L."/>
            <person name="Fulton R."/>
            <person name="Fronick C."/>
            <person name="O'Laughlin M."/>
            <person name="Godfrey J."/>
            <person name="Miner T."/>
            <person name="Herter B."/>
            <person name="Appelbaum E."/>
            <person name="Cordes M."/>
            <person name="Lek S."/>
            <person name="Wollam A."/>
            <person name="Pepin K.H."/>
            <person name="Palsikar V.B."/>
            <person name="Mitreva M."/>
            <person name="Wilson R.K."/>
        </authorList>
    </citation>
    <scope>NUCLEOTIDE SEQUENCE [LARGE SCALE GENOMIC DNA]</scope>
    <source>
        <strain evidence="1 2">ATCC 14940</strain>
    </source>
</reference>
<evidence type="ECO:0000313" key="1">
    <source>
        <dbReference type="EMBL" id="ERI80524.1"/>
    </source>
</evidence>
<protein>
    <submittedName>
        <fullName evidence="1">Uncharacterized protein</fullName>
    </submittedName>
</protein>
<dbReference type="EMBL" id="AWSU01000021">
    <property type="protein sequence ID" value="ERI80524.1"/>
    <property type="molecule type" value="Genomic_DNA"/>
</dbReference>
<sequence length="82" mass="9680">MSEQNEIIEDVTIREAIDSIYDMLAELPKEKRLAFFEQISKPKELDFAKEIDGIYYVVCSHFDNEKSEDMVNKVHRIVLKNE</sequence>
<proteinExistence type="predicted"/>
<gene>
    <name evidence="1" type="ORF">CLOSYM_00247</name>
</gene>
<evidence type="ECO:0000313" key="2">
    <source>
        <dbReference type="Proteomes" id="UP000016491"/>
    </source>
</evidence>